<dbReference type="InterPro" id="IPR005565">
    <property type="entry name" value="Hemolysn_activator_HlyB_C"/>
</dbReference>
<dbReference type="InterPro" id="IPR011250">
    <property type="entry name" value="OMP/PagP_B-barrel"/>
</dbReference>
<dbReference type="SUPFAM" id="SSF56925">
    <property type="entry name" value="OMPA-like"/>
    <property type="match status" value="1"/>
</dbReference>
<evidence type="ECO:0000256" key="1">
    <source>
        <dbReference type="ARBA" id="ARBA00022452"/>
    </source>
</evidence>
<keyword evidence="1" id="KW-1134">Transmembrane beta strand</keyword>
<gene>
    <name evidence="6" type="ORF">IQ260_11905</name>
</gene>
<evidence type="ECO:0000256" key="3">
    <source>
        <dbReference type="ARBA" id="ARBA00023237"/>
    </source>
</evidence>
<dbReference type="GO" id="GO:0008320">
    <property type="term" value="F:protein transmembrane transporter activity"/>
    <property type="evidence" value="ECO:0007669"/>
    <property type="project" value="TreeGrafter"/>
</dbReference>
<proteinExistence type="predicted"/>
<organism evidence="6 7">
    <name type="scientific">Leptolyngbya cf. ectocarpi LEGE 11479</name>
    <dbReference type="NCBI Taxonomy" id="1828722"/>
    <lineage>
        <taxon>Bacteria</taxon>
        <taxon>Bacillati</taxon>
        <taxon>Cyanobacteriota</taxon>
        <taxon>Cyanophyceae</taxon>
        <taxon>Leptolyngbyales</taxon>
        <taxon>Leptolyngbyaceae</taxon>
        <taxon>Leptolyngbya group</taxon>
        <taxon>Leptolyngbya</taxon>
    </lineage>
</organism>
<name>A0A928ZTW2_LEPEC</name>
<evidence type="ECO:0000259" key="4">
    <source>
        <dbReference type="Pfam" id="PF03865"/>
    </source>
</evidence>
<feature type="domain" description="Polypeptide-transport-associated ShlB-type" evidence="5">
    <location>
        <begin position="99"/>
        <end position="172"/>
    </location>
</feature>
<dbReference type="EMBL" id="JADEXP010000090">
    <property type="protein sequence ID" value="MBE9067360.1"/>
    <property type="molecule type" value="Genomic_DNA"/>
</dbReference>
<keyword evidence="7" id="KW-1185">Reference proteome</keyword>
<evidence type="ECO:0000259" key="5">
    <source>
        <dbReference type="Pfam" id="PF08479"/>
    </source>
</evidence>
<dbReference type="Pfam" id="PF08479">
    <property type="entry name" value="POTRA_2"/>
    <property type="match status" value="1"/>
</dbReference>
<feature type="domain" description="Haemolysin activator HlyB C-terminal" evidence="4">
    <location>
        <begin position="234"/>
        <end position="542"/>
    </location>
</feature>
<keyword evidence="3" id="KW-0998">Cell outer membrane</keyword>
<dbReference type="Proteomes" id="UP000615026">
    <property type="component" value="Unassembled WGS sequence"/>
</dbReference>
<dbReference type="RefSeq" id="WP_193993324.1">
    <property type="nucleotide sequence ID" value="NZ_JADEXP010000090.1"/>
</dbReference>
<dbReference type="InterPro" id="IPR051544">
    <property type="entry name" value="TPS_OM_transporter"/>
</dbReference>
<dbReference type="PANTHER" id="PTHR34597">
    <property type="entry name" value="SLR1661 PROTEIN"/>
    <property type="match status" value="1"/>
</dbReference>
<dbReference type="InterPro" id="IPR013686">
    <property type="entry name" value="Polypept-transport_assoc_ShlB"/>
</dbReference>
<accession>A0A928ZTW2</accession>
<comment type="caution">
    <text evidence="6">The sequence shown here is derived from an EMBL/GenBank/DDBJ whole genome shotgun (WGS) entry which is preliminary data.</text>
</comment>
<dbReference type="GO" id="GO:0046819">
    <property type="term" value="P:protein secretion by the type V secretion system"/>
    <property type="evidence" value="ECO:0007669"/>
    <property type="project" value="TreeGrafter"/>
</dbReference>
<dbReference type="PANTHER" id="PTHR34597:SF3">
    <property type="entry name" value="OUTER MEMBRANE TRANSPORTER CDIB"/>
    <property type="match status" value="1"/>
</dbReference>
<dbReference type="AlphaFoldDB" id="A0A928ZTW2"/>
<dbReference type="Gene3D" id="2.40.160.50">
    <property type="entry name" value="membrane protein fhac: a member of the omp85/tpsb transporter family"/>
    <property type="match status" value="1"/>
</dbReference>
<protein>
    <submittedName>
        <fullName evidence="6">ShlB/FhaC/HecB family hemolysin secretion/activation protein</fullName>
    </submittedName>
</protein>
<reference evidence="6" key="1">
    <citation type="submission" date="2020-10" db="EMBL/GenBank/DDBJ databases">
        <authorList>
            <person name="Castelo-Branco R."/>
            <person name="Eusebio N."/>
            <person name="Adriana R."/>
            <person name="Vieira A."/>
            <person name="Brugerolle De Fraissinette N."/>
            <person name="Rezende De Castro R."/>
            <person name="Schneider M.P."/>
            <person name="Vasconcelos V."/>
            <person name="Leao P.N."/>
        </authorList>
    </citation>
    <scope>NUCLEOTIDE SEQUENCE</scope>
    <source>
        <strain evidence="6">LEGE 11479</strain>
    </source>
</reference>
<evidence type="ECO:0000313" key="6">
    <source>
        <dbReference type="EMBL" id="MBE9067360.1"/>
    </source>
</evidence>
<sequence length="585" mass="64404">MTTGSSVYRLQRVGISHKYLVWLVAIWLMLTGAAIAQTVPSDLPSPVDPAVPSLEPLEPEPLPEEVPLEVAPTEDTVDRLRDLSVCPPLAITDEPTYLVTAIEVVGSTVLGDEIAAQVACYQGQELTLSDLLTLRSRITQVYVTAGYITSGAFLPNNQDLTDGTVQIQMVEGQIEAIQVNGLRRLNRGYVRDRMARVTQTPLNQENLEAGLQLLQLDPLLDQVNAELTSGSSPGLSLLILDVQEADPFTISFTADNYRAPSIGSEQGTISADYTNILGLGDRLSGSFSLSEGLNLYDIGYEVPINARNGTVRARFNNSDSRIVEDPFDDIDIRSDATTVSVGVRQPLWQSPAEEFALGLDFDWRRSRSFILDDIPFSFSVGPENGESQVSVLRFYQDWVKRDSKRVLAARSQFSLGLDLFDATVNDSGTDGRFFAWQGQFQWVEQLSPRLLLLSRVNGQLTPDSLLPIERFSVGGIGTVRGYAQNQLVADNALTGSVELRVPISGDPNYLQLTPFIEAGAGWNNRIADPDPSFLLATGLGLRWQISPEWFMRVDYGIPLVDDDNSNDSLQESGIYLLLNFSPEYF</sequence>
<evidence type="ECO:0000256" key="2">
    <source>
        <dbReference type="ARBA" id="ARBA00022692"/>
    </source>
</evidence>
<keyword evidence="2" id="KW-0812">Transmembrane</keyword>
<keyword evidence="1" id="KW-0472">Membrane</keyword>
<dbReference type="GO" id="GO:0098046">
    <property type="term" value="C:type V protein secretion system complex"/>
    <property type="evidence" value="ECO:0007669"/>
    <property type="project" value="TreeGrafter"/>
</dbReference>
<dbReference type="Gene3D" id="3.10.20.310">
    <property type="entry name" value="membrane protein fhac"/>
    <property type="match status" value="1"/>
</dbReference>
<dbReference type="Pfam" id="PF03865">
    <property type="entry name" value="ShlB"/>
    <property type="match status" value="1"/>
</dbReference>
<evidence type="ECO:0000313" key="7">
    <source>
        <dbReference type="Proteomes" id="UP000615026"/>
    </source>
</evidence>